<keyword evidence="3" id="KW-1185">Reference proteome</keyword>
<name>A0A1E1LZ81_RHYSE</name>
<dbReference type="AlphaFoldDB" id="A0A1E1LZ81"/>
<dbReference type="InterPro" id="IPR001810">
    <property type="entry name" value="F-box_dom"/>
</dbReference>
<dbReference type="InterPro" id="IPR036047">
    <property type="entry name" value="F-box-like_dom_sf"/>
</dbReference>
<dbReference type="EMBL" id="FJVC01000078">
    <property type="protein sequence ID" value="CZT42169.1"/>
    <property type="molecule type" value="Genomic_DNA"/>
</dbReference>
<dbReference type="Proteomes" id="UP000177625">
    <property type="component" value="Unassembled WGS sequence"/>
</dbReference>
<dbReference type="PROSITE" id="PS50181">
    <property type="entry name" value="FBOX"/>
    <property type="match status" value="1"/>
</dbReference>
<evidence type="ECO:0000313" key="3">
    <source>
        <dbReference type="Proteomes" id="UP000177625"/>
    </source>
</evidence>
<dbReference type="SUPFAM" id="SSF81383">
    <property type="entry name" value="F-box domain"/>
    <property type="match status" value="1"/>
</dbReference>
<evidence type="ECO:0000259" key="1">
    <source>
        <dbReference type="PROSITE" id="PS50181"/>
    </source>
</evidence>
<sequence>MASDGFDSQILANDLASLSHRPWANIPGQNNPMAFFDKRKLALGALLSEMTESEITDFRLRLNALPRPNFMMKLPFDLHCKILELLNLEESMNLRLVCPAWSAMFSRGEFCQKIVHRHLRGNYECYTQGQGAESMGSWLQVVMRRRLQRMRGQFESTSSYGYTRGVTESFSHAPQYCNGKIAYMASKTVLRVRDLRNFDSPENLVQLPQRQLFGNLWLLSDEFIVVISTSESIIYARSCGGSGPYFIGEPQIRKLESAVLKLSVRGKRVGLVLSNGEIRIWKIGSAQNSVELVIQPPFEPKLSNRRDIVLIFHPVKQDTFYICTETIIPGEKPKSCVRIYEFEGLSVKSRYTAYLNSNRWSMNPTPTIVALHDDVIGITNLTGFRKHLRTRDDKAFDNQRSQEGFYELDTIDVFDVRDQLRKDTDTERSFLEFDMHTKLFSCHNYHQPVIIDSLEDTTNGKTLIWRNQTLIPDVFSEPSTGSKTHKPPFPQMNKSQCFDASSESMRLIAVNHAPRRVDDKIYWHYKVMGSTVAAPQPPTDIERKLLVAFYWLGDANMDLFQQRSEIGTLLGDDDFVVMFLQSQFVVWCFDPSVHLGRR</sequence>
<reference evidence="3" key="1">
    <citation type="submission" date="2016-03" db="EMBL/GenBank/DDBJ databases">
        <authorList>
            <person name="Guldener U."/>
        </authorList>
    </citation>
    <scope>NUCLEOTIDE SEQUENCE [LARGE SCALE GENOMIC DNA]</scope>
</reference>
<dbReference type="Pfam" id="PF00646">
    <property type="entry name" value="F-box"/>
    <property type="match status" value="1"/>
</dbReference>
<proteinExistence type="predicted"/>
<organism evidence="2 3">
    <name type="scientific">Rhynchosporium secalis</name>
    <name type="common">Barley scald fungus</name>
    <dbReference type="NCBI Taxonomy" id="38038"/>
    <lineage>
        <taxon>Eukaryota</taxon>
        <taxon>Fungi</taxon>
        <taxon>Dikarya</taxon>
        <taxon>Ascomycota</taxon>
        <taxon>Pezizomycotina</taxon>
        <taxon>Leotiomycetes</taxon>
        <taxon>Helotiales</taxon>
        <taxon>Ploettnerulaceae</taxon>
        <taxon>Rhynchosporium</taxon>
    </lineage>
</organism>
<gene>
    <name evidence="2" type="ORF">RSE6_02022</name>
</gene>
<accession>A0A1E1LZ81</accession>
<protein>
    <recommendedName>
        <fullName evidence="1">F-box domain-containing protein</fullName>
    </recommendedName>
</protein>
<evidence type="ECO:0000313" key="2">
    <source>
        <dbReference type="EMBL" id="CZT42169.1"/>
    </source>
</evidence>
<dbReference type="SMART" id="SM00256">
    <property type="entry name" value="FBOX"/>
    <property type="match status" value="1"/>
</dbReference>
<feature type="domain" description="F-box" evidence="1">
    <location>
        <begin position="68"/>
        <end position="114"/>
    </location>
</feature>